<dbReference type="KEGG" id="cqu:CpipJ_CPIJ005799"/>
<dbReference type="Pfam" id="PF10409">
    <property type="entry name" value="PTEN_C2"/>
    <property type="match status" value="1"/>
</dbReference>
<dbReference type="EMBL" id="DS231912">
    <property type="protein sequence ID" value="EDS25857.1"/>
    <property type="molecule type" value="Genomic_DNA"/>
</dbReference>
<dbReference type="InterPro" id="IPR035892">
    <property type="entry name" value="C2_domain_sf"/>
</dbReference>
<dbReference type="PANTHER" id="PTHR45734:SF10">
    <property type="entry name" value="BLISTERY, ISOFORM A"/>
    <property type="match status" value="1"/>
</dbReference>
<protein>
    <recommendedName>
        <fullName evidence="1">C2 tensin-type domain-containing protein</fullName>
    </recommendedName>
</protein>
<organism>
    <name type="scientific">Culex quinquefasciatus</name>
    <name type="common">Southern house mosquito</name>
    <name type="synonym">Culex pungens</name>
    <dbReference type="NCBI Taxonomy" id="7176"/>
    <lineage>
        <taxon>Eukaryota</taxon>
        <taxon>Metazoa</taxon>
        <taxon>Ecdysozoa</taxon>
        <taxon>Arthropoda</taxon>
        <taxon>Hexapoda</taxon>
        <taxon>Insecta</taxon>
        <taxon>Pterygota</taxon>
        <taxon>Neoptera</taxon>
        <taxon>Endopterygota</taxon>
        <taxon>Diptera</taxon>
        <taxon>Nematocera</taxon>
        <taxon>Culicoidea</taxon>
        <taxon>Culicidae</taxon>
        <taxon>Culicinae</taxon>
        <taxon>Culicini</taxon>
        <taxon>Culex</taxon>
        <taxon>Culex</taxon>
    </lineage>
</organism>
<reference evidence="3" key="2">
    <citation type="submission" date="2020-05" db="UniProtKB">
        <authorList>
            <consortium name="EnsemblMetazoa"/>
        </authorList>
    </citation>
    <scope>IDENTIFICATION</scope>
    <source>
        <strain evidence="3">JHB</strain>
    </source>
</reference>
<dbReference type="Proteomes" id="UP000002320">
    <property type="component" value="Unassembled WGS sequence"/>
</dbReference>
<dbReference type="HOGENOM" id="CLU_566527_0_0_1"/>
<dbReference type="eggNOG" id="KOG2283">
    <property type="taxonomic scope" value="Eukaryota"/>
</dbReference>
<dbReference type="SMART" id="SM01326">
    <property type="entry name" value="PTEN_C2"/>
    <property type="match status" value="1"/>
</dbReference>
<dbReference type="Gene3D" id="2.60.40.1110">
    <property type="match status" value="1"/>
</dbReference>
<name>B0WEZ9_CULQU</name>
<dbReference type="PANTHER" id="PTHR45734">
    <property type="entry name" value="TENSIN"/>
    <property type="match status" value="1"/>
</dbReference>
<dbReference type="OrthoDB" id="6273691at2759"/>
<dbReference type="InterPro" id="IPR051484">
    <property type="entry name" value="Tensin_PTEN_phosphatase"/>
</dbReference>
<dbReference type="EnsemblMetazoa" id="CPIJ005799-RA">
    <property type="protein sequence ID" value="CPIJ005799-PA"/>
    <property type="gene ID" value="CPIJ005799"/>
</dbReference>
<evidence type="ECO:0000313" key="2">
    <source>
        <dbReference type="EMBL" id="EDS25857.1"/>
    </source>
</evidence>
<evidence type="ECO:0000313" key="4">
    <source>
        <dbReference type="Proteomes" id="UP000002320"/>
    </source>
</evidence>
<feature type="domain" description="C2 tensin-type" evidence="1">
    <location>
        <begin position="76"/>
        <end position="210"/>
    </location>
</feature>
<keyword evidence="4" id="KW-1185">Reference proteome</keyword>
<dbReference type="GO" id="GO:0005925">
    <property type="term" value="C:focal adhesion"/>
    <property type="evidence" value="ECO:0007669"/>
    <property type="project" value="TreeGrafter"/>
</dbReference>
<evidence type="ECO:0000259" key="1">
    <source>
        <dbReference type="PROSITE" id="PS51182"/>
    </source>
</evidence>
<dbReference type="VEuPathDB" id="VectorBase:CQUJHB003898"/>
<dbReference type="PROSITE" id="PS51182">
    <property type="entry name" value="C2_TENSIN"/>
    <property type="match status" value="1"/>
</dbReference>
<proteinExistence type="predicted"/>
<accession>B0WEZ9</accession>
<dbReference type="AlphaFoldDB" id="B0WEZ9"/>
<dbReference type="STRING" id="7176.B0WEZ9"/>
<dbReference type="VEuPathDB" id="VectorBase:CPIJ005799"/>
<dbReference type="InterPro" id="IPR014020">
    <property type="entry name" value="Tensin_C2-dom"/>
</dbReference>
<gene>
    <name evidence="3" type="primary">6037361</name>
    <name evidence="2" type="ORF">CpipJ_CPIJ005799</name>
</gene>
<reference evidence="2" key="1">
    <citation type="submission" date="2007-03" db="EMBL/GenBank/DDBJ databases">
        <title>Annotation of Culex pipiens quinquefasciatus.</title>
        <authorList>
            <consortium name="The Broad Institute Genome Sequencing Platform"/>
            <person name="Atkinson P.W."/>
            <person name="Hemingway J."/>
            <person name="Christensen B.M."/>
            <person name="Higgs S."/>
            <person name="Kodira C."/>
            <person name="Hannick L."/>
            <person name="Megy K."/>
            <person name="O'Leary S."/>
            <person name="Pearson M."/>
            <person name="Haas B.J."/>
            <person name="Mauceli E."/>
            <person name="Wortman J.R."/>
            <person name="Lee N.H."/>
            <person name="Guigo R."/>
            <person name="Stanke M."/>
            <person name="Alvarado L."/>
            <person name="Amedeo P."/>
            <person name="Antoine C.H."/>
            <person name="Arensburger P."/>
            <person name="Bidwell S.L."/>
            <person name="Crawford M."/>
            <person name="Camaro F."/>
            <person name="Devon K."/>
            <person name="Engels R."/>
            <person name="Hammond M."/>
            <person name="Howarth C."/>
            <person name="Koehrsen M."/>
            <person name="Lawson D."/>
            <person name="Montgomery P."/>
            <person name="Nene V."/>
            <person name="Nusbaum C."/>
            <person name="Puiu D."/>
            <person name="Romero-Severson J."/>
            <person name="Severson D.W."/>
            <person name="Shumway M."/>
            <person name="Sisk P."/>
            <person name="Stolte C."/>
            <person name="Zeng Q."/>
            <person name="Eisenstadt E."/>
            <person name="Fraser-Liggett C."/>
            <person name="Strausberg R."/>
            <person name="Galagan J."/>
            <person name="Birren B."/>
            <person name="Collins F.H."/>
        </authorList>
    </citation>
    <scope>NUCLEOTIDE SEQUENCE [LARGE SCALE GENOMIC DNA]</scope>
    <source>
        <strain evidence="2">JHB</strain>
    </source>
</reference>
<dbReference type="SUPFAM" id="SSF49562">
    <property type="entry name" value="C2 domain (Calcium/lipid-binding domain, CaLB)"/>
    <property type="match status" value="1"/>
</dbReference>
<sequence length="482" mass="54689">MRGQTNLVSKNATETVWDRTQADWAPNRVRALFFSFVRLFSELLEDTVGRRFSSPEDTRYIRYFSGLLAGTIKMNASSVFLRAIIVESPPCLHYRAVTVNSEWRSFIKVYEGVRCLFTSDIYVIPITTRQFIYEIKHPLRLRGDVLVRCYQIIPNNNKLHDEKELVSAVQFHTCAITEKEVQFAKLELDLACDDERFPADHKLTLCIDTVPNEKSAILVFQNPLVRIEPIIENGDHLETINGGVRVRETLTQSCTYLTNQYSPSRTSLKYNLKSVLETSTSATPIPARKSITKIYNTLPSVILDLPSSSSTRPRSRRFHAPVPAFELKYTLKSVIEKQFQKLHTKLALAAPLCAPEIKSKCFHDMAWRASSSSTRPELARSGKNIQCSMTPWSSRCPDHLFVLCDDSYNCDKHADAKVNRLFPLESHHFSPINHVLNLIFPRFTLEIPKTTSFGILIDTRATPPSIRAVLGWSSSSSSGKGK</sequence>
<dbReference type="InParanoid" id="B0WEZ9"/>
<evidence type="ECO:0000313" key="3">
    <source>
        <dbReference type="EnsemblMetazoa" id="CPIJ005799-PA"/>
    </source>
</evidence>